<evidence type="ECO:0000313" key="6">
    <source>
        <dbReference type="EMBL" id="MCH1627345.1"/>
    </source>
</evidence>
<feature type="transmembrane region" description="Helical" evidence="5">
    <location>
        <begin position="121"/>
        <end position="151"/>
    </location>
</feature>
<dbReference type="Pfam" id="PF04140">
    <property type="entry name" value="ICMT"/>
    <property type="match status" value="1"/>
</dbReference>
<comment type="subcellular location">
    <subcellularLocation>
        <location evidence="1">Membrane</location>
        <topology evidence="1">Multi-pass membrane protein</topology>
    </subcellularLocation>
</comment>
<evidence type="ECO:0000256" key="3">
    <source>
        <dbReference type="ARBA" id="ARBA00022989"/>
    </source>
</evidence>
<dbReference type="Gene3D" id="1.20.120.1630">
    <property type="match status" value="1"/>
</dbReference>
<dbReference type="RefSeq" id="WP_240257264.1">
    <property type="nucleotide sequence ID" value="NZ_JAKTTI010000039.1"/>
</dbReference>
<evidence type="ECO:0000256" key="1">
    <source>
        <dbReference type="ARBA" id="ARBA00004141"/>
    </source>
</evidence>
<keyword evidence="2 5" id="KW-0812">Transmembrane</keyword>
<proteinExistence type="predicted"/>
<dbReference type="AlphaFoldDB" id="A0AAW5E351"/>
<dbReference type="PANTHER" id="PTHR12714:SF25">
    <property type="entry name" value="CONSERVED HYPOTHETICAL MEMBRANE PROTEIN"/>
    <property type="match status" value="1"/>
</dbReference>
<keyword evidence="4 5" id="KW-0472">Membrane</keyword>
<keyword evidence="3 5" id="KW-1133">Transmembrane helix</keyword>
<dbReference type="GO" id="GO:0004671">
    <property type="term" value="F:protein C-terminal S-isoprenylcysteine carboxyl O-methyltransferase activity"/>
    <property type="evidence" value="ECO:0007669"/>
    <property type="project" value="InterPro"/>
</dbReference>
<organism evidence="6 7">
    <name type="scientific">Fredinandcohnia quinoae</name>
    <dbReference type="NCBI Taxonomy" id="2918902"/>
    <lineage>
        <taxon>Bacteria</taxon>
        <taxon>Bacillati</taxon>
        <taxon>Bacillota</taxon>
        <taxon>Bacilli</taxon>
        <taxon>Bacillales</taxon>
        <taxon>Bacillaceae</taxon>
        <taxon>Fredinandcohnia</taxon>
    </lineage>
</organism>
<evidence type="ECO:0000256" key="4">
    <source>
        <dbReference type="ARBA" id="ARBA00023136"/>
    </source>
</evidence>
<evidence type="ECO:0008006" key="8">
    <source>
        <dbReference type="Google" id="ProtNLM"/>
    </source>
</evidence>
<dbReference type="PANTHER" id="PTHR12714">
    <property type="entry name" value="PROTEIN-S ISOPRENYLCYSTEINE O-METHYLTRANSFERASE"/>
    <property type="match status" value="1"/>
</dbReference>
<gene>
    <name evidence="6" type="ORF">MJG50_18580</name>
</gene>
<keyword evidence="7" id="KW-1185">Reference proteome</keyword>
<accession>A0AAW5E351</accession>
<name>A0AAW5E351_9BACI</name>
<reference evidence="6" key="1">
    <citation type="submission" date="2022-02" db="EMBL/GenBank/DDBJ databases">
        <title>Fredinandcohnia quinoae sp. nov. isolated from Chenopodium quinoa seeds.</title>
        <authorList>
            <person name="Saati-Santamaria Z."/>
            <person name="Flores-Felix J.D."/>
            <person name="Igual J.M."/>
            <person name="Velazquez E."/>
            <person name="Garcia-Fraile P."/>
            <person name="Martinez-Molina E."/>
        </authorList>
    </citation>
    <scope>NUCLEOTIDE SEQUENCE</scope>
    <source>
        <strain evidence="6">SECRCQ15</strain>
    </source>
</reference>
<comment type="caution">
    <text evidence="6">The sequence shown here is derived from an EMBL/GenBank/DDBJ whole genome shotgun (WGS) entry which is preliminary data.</text>
</comment>
<dbReference type="InterPro" id="IPR007269">
    <property type="entry name" value="ICMT_MeTrfase"/>
</dbReference>
<feature type="transmembrane region" description="Helical" evidence="5">
    <location>
        <begin position="68"/>
        <end position="87"/>
    </location>
</feature>
<dbReference type="EMBL" id="JAKTTI010000039">
    <property type="protein sequence ID" value="MCH1627345.1"/>
    <property type="molecule type" value="Genomic_DNA"/>
</dbReference>
<dbReference type="Proteomes" id="UP001431131">
    <property type="component" value="Unassembled WGS sequence"/>
</dbReference>
<sequence length="177" mass="21070">MIFWLFILFIILQRIVELVHARKNEKWIKSLGGYEVGHKHYKFIVLMHIFFFLTLMVEVSLFDKNLSYFYPLLFGLFFVTQIVRLWAISSLGRYWNTKIIVLPTHQIVKVGPYKYLKHPNYLIVSFEIILIPLLFQAYGTAVIFTLMNLIILSIRIPIEERALQGYFNEKHIELKSN</sequence>
<dbReference type="GO" id="GO:0016020">
    <property type="term" value="C:membrane"/>
    <property type="evidence" value="ECO:0007669"/>
    <property type="project" value="UniProtKB-SubCell"/>
</dbReference>
<evidence type="ECO:0000256" key="5">
    <source>
        <dbReference type="SAM" id="Phobius"/>
    </source>
</evidence>
<evidence type="ECO:0000256" key="2">
    <source>
        <dbReference type="ARBA" id="ARBA00022692"/>
    </source>
</evidence>
<protein>
    <recommendedName>
        <fullName evidence="8">15-methylpalmitoyl-4-hydroxy-2-pyrone 4-O-methyltransferase</fullName>
    </recommendedName>
</protein>
<feature type="transmembrane region" description="Helical" evidence="5">
    <location>
        <begin position="40"/>
        <end position="61"/>
    </location>
</feature>
<evidence type="ECO:0000313" key="7">
    <source>
        <dbReference type="Proteomes" id="UP001431131"/>
    </source>
</evidence>